<evidence type="ECO:0000256" key="1">
    <source>
        <dbReference type="SAM" id="SignalP"/>
    </source>
</evidence>
<dbReference type="RefSeq" id="WP_202662389.1">
    <property type="nucleotide sequence ID" value="NZ_JAESVP010000011.1"/>
</dbReference>
<evidence type="ECO:0000313" key="3">
    <source>
        <dbReference type="Proteomes" id="UP000619033"/>
    </source>
</evidence>
<evidence type="ECO:0008006" key="4">
    <source>
        <dbReference type="Google" id="ProtNLM"/>
    </source>
</evidence>
<keyword evidence="3" id="KW-1185">Reference proteome</keyword>
<dbReference type="SUPFAM" id="SSF56935">
    <property type="entry name" value="Porins"/>
    <property type="match status" value="1"/>
</dbReference>
<dbReference type="Proteomes" id="UP000619033">
    <property type="component" value="Unassembled WGS sequence"/>
</dbReference>
<sequence length="230" mass="24350">MSFRPLAVLAALSCAGAAQAQGFNIEAGGTLIYSFNRDHSPLSPELPRPDGARADTKDGNALEGAAYIEAQFGGLYGGLRGFVARETDISRADLYLGYRGQTGQGFTYDVSYTQFYYPKSGGDCCGQLGLDVGVPIGARGTGKVDLALSPADSEFSAAVGLDYAVTDQLSVGVDYGVYDFDISSTERKWELGADYAVNDRVKTGVAWHDGSSQDGFLAVSVDFKTSLLSR</sequence>
<reference evidence="2" key="1">
    <citation type="submission" date="2021-01" db="EMBL/GenBank/DDBJ databases">
        <title>Genome seq and assembly of Tabrizicola sp. KVB23.</title>
        <authorList>
            <person name="Chhetri G."/>
        </authorList>
    </citation>
    <scope>NUCLEOTIDE SEQUENCE</scope>
    <source>
        <strain evidence="2">KVB23</strain>
    </source>
</reference>
<accession>A0A8J7MZN7</accession>
<dbReference type="EMBL" id="JAESVP010000011">
    <property type="protein sequence ID" value="MBL4929819.1"/>
    <property type="molecule type" value="Genomic_DNA"/>
</dbReference>
<feature type="chain" id="PRO_5035190540" description="Porin" evidence="1">
    <location>
        <begin position="21"/>
        <end position="230"/>
    </location>
</feature>
<gene>
    <name evidence="2" type="ORF">JI744_17075</name>
</gene>
<comment type="caution">
    <text evidence="2">The sequence shown here is derived from an EMBL/GenBank/DDBJ whole genome shotgun (WGS) entry which is preliminary data.</text>
</comment>
<dbReference type="AlphaFoldDB" id="A0A8J7MZN7"/>
<name>A0A8J7MZN7_9RHOB</name>
<proteinExistence type="predicted"/>
<evidence type="ECO:0000313" key="2">
    <source>
        <dbReference type="EMBL" id="MBL4929819.1"/>
    </source>
</evidence>
<protein>
    <recommendedName>
        <fullName evidence="4">Porin</fullName>
    </recommendedName>
</protein>
<organism evidence="2 3">
    <name type="scientific">Fuscibacter oryzae</name>
    <dbReference type="NCBI Taxonomy" id="2803939"/>
    <lineage>
        <taxon>Bacteria</taxon>
        <taxon>Pseudomonadati</taxon>
        <taxon>Pseudomonadota</taxon>
        <taxon>Alphaproteobacteria</taxon>
        <taxon>Rhodobacterales</taxon>
        <taxon>Paracoccaceae</taxon>
        <taxon>Fuscibacter</taxon>
    </lineage>
</organism>
<feature type="signal peptide" evidence="1">
    <location>
        <begin position="1"/>
        <end position="20"/>
    </location>
</feature>
<keyword evidence="1" id="KW-0732">Signal</keyword>